<dbReference type="InterPro" id="IPR019510">
    <property type="entry name" value="AKAP7-like_phosphoesterase"/>
</dbReference>
<dbReference type="Gene3D" id="3.90.1140.10">
    <property type="entry name" value="Cyclic phosphodiesterase"/>
    <property type="match status" value="1"/>
</dbReference>
<dbReference type="Proteomes" id="UP001497497">
    <property type="component" value="Unassembled WGS sequence"/>
</dbReference>
<dbReference type="SUPFAM" id="SSF55144">
    <property type="entry name" value="LigT-like"/>
    <property type="match status" value="1"/>
</dbReference>
<gene>
    <name evidence="2" type="ORF">GSLYS_00016039001</name>
</gene>
<protein>
    <recommendedName>
        <fullName evidence="1">A-kinase anchor protein 7-like phosphoesterase domain-containing protein</fullName>
    </recommendedName>
</protein>
<sequence>MFKQSRYSKLDVPQKRANYFYCVRVTNPEIHDSILTALEWIVDKEAQYEDFCYSKEILQVTLCEVCLETEDDITKARMALLGVSDLLGQNLPKAKLQIKGLTTLNDKVLVADVQYGEDFRHFADLLTSKIKDAGVNVIQDNDYRAHMTVMRVTSSKARKAKVEKINPWIYVNLKKTHFGDQMVNSVHLCKMGSERRDYDGFYETPAEIIFRTEE</sequence>
<evidence type="ECO:0000313" key="3">
    <source>
        <dbReference type="Proteomes" id="UP001497497"/>
    </source>
</evidence>
<accession>A0AAV2I8N4</accession>
<dbReference type="PANTHER" id="PTHR15934">
    <property type="entry name" value="RNA 2',3'-CYCLIC PHOSPHODIESTERASE"/>
    <property type="match status" value="1"/>
</dbReference>
<evidence type="ECO:0000313" key="2">
    <source>
        <dbReference type="EMBL" id="CAL1542446.1"/>
    </source>
</evidence>
<feature type="domain" description="A-kinase anchor protein 7-like phosphoesterase" evidence="1">
    <location>
        <begin position="18"/>
        <end position="208"/>
    </location>
</feature>
<dbReference type="GO" id="GO:0034237">
    <property type="term" value="F:protein kinase A regulatory subunit binding"/>
    <property type="evidence" value="ECO:0007669"/>
    <property type="project" value="TreeGrafter"/>
</dbReference>
<name>A0AAV2I8N4_LYMST</name>
<reference evidence="2 3" key="1">
    <citation type="submission" date="2024-04" db="EMBL/GenBank/DDBJ databases">
        <authorList>
            <consortium name="Genoscope - CEA"/>
            <person name="William W."/>
        </authorList>
    </citation>
    <scope>NUCLEOTIDE SEQUENCE [LARGE SCALE GENOMIC DNA]</scope>
</reference>
<organism evidence="2 3">
    <name type="scientific">Lymnaea stagnalis</name>
    <name type="common">Great pond snail</name>
    <name type="synonym">Helix stagnalis</name>
    <dbReference type="NCBI Taxonomy" id="6523"/>
    <lineage>
        <taxon>Eukaryota</taxon>
        <taxon>Metazoa</taxon>
        <taxon>Spiralia</taxon>
        <taxon>Lophotrochozoa</taxon>
        <taxon>Mollusca</taxon>
        <taxon>Gastropoda</taxon>
        <taxon>Heterobranchia</taxon>
        <taxon>Euthyneura</taxon>
        <taxon>Panpulmonata</taxon>
        <taxon>Hygrophila</taxon>
        <taxon>Lymnaeoidea</taxon>
        <taxon>Lymnaeidae</taxon>
        <taxon>Lymnaea</taxon>
    </lineage>
</organism>
<evidence type="ECO:0000259" key="1">
    <source>
        <dbReference type="Pfam" id="PF10469"/>
    </source>
</evidence>
<dbReference type="AlphaFoldDB" id="A0AAV2I8N4"/>
<dbReference type="PANTHER" id="PTHR15934:SF2">
    <property type="entry name" value="A-KINASE ANCHOR PROTEIN 7-LIKE PHOSPHOESTERASE DOMAIN-CONTAINING PROTEIN"/>
    <property type="match status" value="1"/>
</dbReference>
<dbReference type="GO" id="GO:0010738">
    <property type="term" value="P:regulation of protein kinase A signaling"/>
    <property type="evidence" value="ECO:0007669"/>
    <property type="project" value="TreeGrafter"/>
</dbReference>
<dbReference type="Pfam" id="PF10469">
    <property type="entry name" value="AKAP7_NLS"/>
    <property type="match status" value="1"/>
</dbReference>
<dbReference type="GO" id="GO:0005829">
    <property type="term" value="C:cytosol"/>
    <property type="evidence" value="ECO:0007669"/>
    <property type="project" value="TreeGrafter"/>
</dbReference>
<keyword evidence="3" id="KW-1185">Reference proteome</keyword>
<comment type="caution">
    <text evidence="2">The sequence shown here is derived from an EMBL/GenBank/DDBJ whole genome shotgun (WGS) entry which is preliminary data.</text>
</comment>
<proteinExistence type="predicted"/>
<dbReference type="EMBL" id="CAXITT010000486">
    <property type="protein sequence ID" value="CAL1542446.1"/>
    <property type="molecule type" value="Genomic_DNA"/>
</dbReference>
<dbReference type="InterPro" id="IPR009097">
    <property type="entry name" value="Cyclic_Pdiesterase"/>
</dbReference>
<dbReference type="InterPro" id="IPR052641">
    <property type="entry name" value="AKAP7_isoform_gamma"/>
</dbReference>